<proteinExistence type="predicted"/>
<evidence type="ECO:0000313" key="4">
    <source>
        <dbReference type="Proteomes" id="UP001223072"/>
    </source>
</evidence>
<keyword evidence="2" id="KW-0472">Membrane</keyword>
<name>A0ABU0RHA6_9ACTN</name>
<comment type="caution">
    <text evidence="3">The sequence shown here is derived from an EMBL/GenBank/DDBJ whole genome shotgun (WGS) entry which is preliminary data.</text>
</comment>
<evidence type="ECO:0000256" key="2">
    <source>
        <dbReference type="SAM" id="Phobius"/>
    </source>
</evidence>
<protein>
    <submittedName>
        <fullName evidence="3">Uncharacterized protein</fullName>
    </submittedName>
</protein>
<gene>
    <name evidence="3" type="ORF">QFZ49_000464</name>
</gene>
<organism evidence="3 4">
    <name type="scientific">Streptomyces turgidiscabies</name>
    <dbReference type="NCBI Taxonomy" id="85558"/>
    <lineage>
        <taxon>Bacteria</taxon>
        <taxon>Bacillati</taxon>
        <taxon>Actinomycetota</taxon>
        <taxon>Actinomycetes</taxon>
        <taxon>Kitasatosporales</taxon>
        <taxon>Streptomycetaceae</taxon>
        <taxon>Streptomyces</taxon>
    </lineage>
</organism>
<dbReference type="Proteomes" id="UP001223072">
    <property type="component" value="Unassembled WGS sequence"/>
</dbReference>
<keyword evidence="2" id="KW-0812">Transmembrane</keyword>
<keyword evidence="2" id="KW-1133">Transmembrane helix</keyword>
<evidence type="ECO:0000313" key="3">
    <source>
        <dbReference type="EMBL" id="MDQ0930557.1"/>
    </source>
</evidence>
<sequence length="92" mass="9256">MGVTQGIWSYASVLGRGHTGMSGSVVSAVLALSSVVALAGAVAGPLAVKRPSGRCGSINSHSASVRSPRVTPPVYRSQHPPEAGMIESVIST</sequence>
<reference evidence="3 4" key="1">
    <citation type="submission" date="2023-07" db="EMBL/GenBank/DDBJ databases">
        <title>Comparative genomics of wheat-associated soil bacteria to identify genetic determinants of phenazine resistance.</title>
        <authorList>
            <person name="Mouncey N."/>
        </authorList>
    </citation>
    <scope>NUCLEOTIDE SEQUENCE [LARGE SCALE GENOMIC DNA]</scope>
    <source>
        <strain evidence="3 4">W2I16</strain>
    </source>
</reference>
<dbReference type="EMBL" id="JAUSZS010000002">
    <property type="protein sequence ID" value="MDQ0930557.1"/>
    <property type="molecule type" value="Genomic_DNA"/>
</dbReference>
<feature type="transmembrane region" description="Helical" evidence="2">
    <location>
        <begin position="25"/>
        <end position="48"/>
    </location>
</feature>
<feature type="region of interest" description="Disordered" evidence="1">
    <location>
        <begin position="53"/>
        <end position="92"/>
    </location>
</feature>
<evidence type="ECO:0000256" key="1">
    <source>
        <dbReference type="SAM" id="MobiDB-lite"/>
    </source>
</evidence>
<keyword evidence="4" id="KW-1185">Reference proteome</keyword>
<accession>A0ABU0RHA6</accession>